<organism evidence="2 3">
    <name type="scientific">Wuchereria bancrofti</name>
    <dbReference type="NCBI Taxonomy" id="6293"/>
    <lineage>
        <taxon>Eukaryota</taxon>
        <taxon>Metazoa</taxon>
        <taxon>Ecdysozoa</taxon>
        <taxon>Nematoda</taxon>
        <taxon>Chromadorea</taxon>
        <taxon>Rhabditida</taxon>
        <taxon>Spirurina</taxon>
        <taxon>Spiruromorpha</taxon>
        <taxon>Filarioidea</taxon>
        <taxon>Onchocercidae</taxon>
        <taxon>Wuchereria</taxon>
    </lineage>
</organism>
<accession>J9BJQ1</accession>
<dbReference type="EMBL" id="ADBV01000333">
    <property type="protein sequence ID" value="EJW87630.1"/>
    <property type="molecule type" value="Genomic_DNA"/>
</dbReference>
<gene>
    <name evidence="2" type="ORF">WUBG_01460</name>
</gene>
<name>J9BJQ1_WUCBA</name>
<comment type="caution">
    <text evidence="2">The sequence shown here is derived from an EMBL/GenBank/DDBJ whole genome shotgun (WGS) entry which is preliminary data.</text>
</comment>
<protein>
    <submittedName>
        <fullName evidence="2">Uncharacterized protein</fullName>
    </submittedName>
</protein>
<dbReference type="Proteomes" id="UP000004810">
    <property type="component" value="Unassembled WGS sequence"/>
</dbReference>
<dbReference type="AlphaFoldDB" id="J9BJQ1"/>
<sequence length="180" mass="20780">MAIRANSLLKNNCNDDVDKRFIKQRTSSPEREPGDGVLQYLTSTTSQANKSNNVDQGLPRKQLQEEIGTTPTETTRKRKSDIQSELLSNYCKEEITIEELIDKDNLFAMKYLPKILNDFYGWFSPAELFNLADSKKHIVPIKGGFSKFTSKAIVITSNKKPEHWWKNEVIKKYDMRALLY</sequence>
<feature type="region of interest" description="Disordered" evidence="1">
    <location>
        <begin position="44"/>
        <end position="79"/>
    </location>
</feature>
<proteinExistence type="predicted"/>
<evidence type="ECO:0000313" key="2">
    <source>
        <dbReference type="EMBL" id="EJW87630.1"/>
    </source>
</evidence>
<feature type="compositionally biased region" description="Polar residues" evidence="1">
    <location>
        <begin position="44"/>
        <end position="55"/>
    </location>
</feature>
<reference evidence="3" key="1">
    <citation type="submission" date="2012-08" db="EMBL/GenBank/DDBJ databases">
        <title>The Genome Sequence of Wuchereria bancrofti.</title>
        <authorList>
            <person name="Nutman T.B."/>
            <person name="Fink D.L."/>
            <person name="Russ C."/>
            <person name="Young S."/>
            <person name="Zeng Q."/>
            <person name="Koehrsen M."/>
            <person name="Alvarado L."/>
            <person name="Berlin A."/>
            <person name="Chapman S.B."/>
            <person name="Chen Z."/>
            <person name="Freedman E."/>
            <person name="Gellesch M."/>
            <person name="Goldberg J."/>
            <person name="Griggs A."/>
            <person name="Gujja S."/>
            <person name="Heilman E.R."/>
            <person name="Heiman D."/>
            <person name="Hepburn T."/>
            <person name="Howarth C."/>
            <person name="Jen D."/>
            <person name="Larson L."/>
            <person name="Lewis B."/>
            <person name="Mehta T."/>
            <person name="Park D."/>
            <person name="Pearson M."/>
            <person name="Roberts A."/>
            <person name="Saif S."/>
            <person name="Shea T."/>
            <person name="Shenoy N."/>
            <person name="Sisk P."/>
            <person name="Stolte C."/>
            <person name="Sykes S."/>
            <person name="Walk T."/>
            <person name="White J."/>
            <person name="Yandava C."/>
            <person name="Haas B."/>
            <person name="Henn M.R."/>
            <person name="Nusbaum C."/>
            <person name="Birren B."/>
        </authorList>
    </citation>
    <scope>NUCLEOTIDE SEQUENCE [LARGE SCALE GENOMIC DNA]</scope>
    <source>
        <strain evidence="3">NA</strain>
    </source>
</reference>
<evidence type="ECO:0000256" key="1">
    <source>
        <dbReference type="SAM" id="MobiDB-lite"/>
    </source>
</evidence>
<evidence type="ECO:0000313" key="3">
    <source>
        <dbReference type="Proteomes" id="UP000004810"/>
    </source>
</evidence>